<evidence type="ECO:0000313" key="2">
    <source>
        <dbReference type="EMBL" id="CAA9318840.1"/>
    </source>
</evidence>
<name>A0A6J4KZE0_9ACTN</name>
<dbReference type="InterPro" id="IPR017853">
    <property type="entry name" value="GH"/>
</dbReference>
<gene>
    <name evidence="2" type="ORF">AVDCRST_MAG36-278</name>
</gene>
<evidence type="ECO:0000256" key="1">
    <source>
        <dbReference type="SAM" id="MobiDB-lite"/>
    </source>
</evidence>
<dbReference type="SUPFAM" id="SSF51445">
    <property type="entry name" value="(Trans)glycosidases"/>
    <property type="match status" value="1"/>
</dbReference>
<sequence>MNDEAAALPTEGLGDGLGDGLGEVQVDLPADHPVEHEPSEITYVESFYPARPRQLRPRARLRSDGMPPHGEDLSGEAVGTNDVYVRWLLRESMLQDAKLIAGHFSGTGSMWQNPYANPNPEGAIETASVWFTAYPLSFVTRPGQSFLSALADPALWETFERIGIRAVHTGPVKRAGGLDGWRLTPSVDGHFDRISTHIDPMFGTEADFRRMTEVAGEHGGTIIDDIVPGHTGKGADFRLAEMKVGDYPGIYHMVEIPASDWYLLPDVPPGRDSVNLDAETEDRLAKAGYIIGQLQRVIFYDPGVKDTNWSTTAPVTGPDGLEHRWVYLHYFKEGQPSINWLDPSFAGMRLVIGDALHSLGDLGSGALRLDANGFLGVEVSAEGHPAWSEGHPLSEAANHLIASMVRKVGGFTFQELNLTIDDIAATSEAGADLSYDFVNRPGYDHALAVQDTEFLRLTLNLSLAHGVPPMRLVHAMQNHDEMTYEFVHFATLHKDDLFTYHGEEVRGGDLAVRVREELTEKLTGENAPYNLVFTTNGIASTIATIIAASLGITDLDDIDAEATERIKAAHLLLAKFNAWQPGVFALSGWDLCGMLTLDRETVAPLLATGDTRWIHRSSYDLMGYGNESFNGMPRGRSLYGSLPEQLEDPESFASQLRGVLEVREGCGLPTATQLDVPPVSHKGMLVMVHELPGAGEEVAARQVTVLNFSQEAITGTVRSEHLVPRSVVTDMTDKHVVGEVDDLHSFSVALGPHEGLSLLVAAPVE</sequence>
<dbReference type="Gene3D" id="3.20.20.80">
    <property type="entry name" value="Glycosidases"/>
    <property type="match status" value="2"/>
</dbReference>
<organism evidence="2">
    <name type="scientific">uncultured Nocardioidaceae bacterium</name>
    <dbReference type="NCBI Taxonomy" id="253824"/>
    <lineage>
        <taxon>Bacteria</taxon>
        <taxon>Bacillati</taxon>
        <taxon>Actinomycetota</taxon>
        <taxon>Actinomycetes</taxon>
        <taxon>Propionibacteriales</taxon>
        <taxon>Nocardioidaceae</taxon>
        <taxon>environmental samples</taxon>
    </lineage>
</organism>
<dbReference type="InterPro" id="IPR012665">
    <property type="entry name" value="Trehalose_synth"/>
</dbReference>
<feature type="region of interest" description="Disordered" evidence="1">
    <location>
        <begin position="1"/>
        <end position="23"/>
    </location>
</feature>
<dbReference type="AlphaFoldDB" id="A0A6J4KZE0"/>
<dbReference type="EMBL" id="CADCUH010000020">
    <property type="protein sequence ID" value="CAA9318840.1"/>
    <property type="molecule type" value="Genomic_DNA"/>
</dbReference>
<protein>
    <submittedName>
        <fullName evidence="2">GH13_33</fullName>
    </submittedName>
</protein>
<reference evidence="2" key="1">
    <citation type="submission" date="2020-02" db="EMBL/GenBank/DDBJ databases">
        <authorList>
            <person name="Meier V. D."/>
        </authorList>
    </citation>
    <scope>NUCLEOTIDE SEQUENCE</scope>
    <source>
        <strain evidence="2">AVDCRST_MAG36</strain>
    </source>
</reference>
<dbReference type="NCBIfam" id="TIGR02455">
    <property type="entry name" value="TreS_stutzeri"/>
    <property type="match status" value="1"/>
</dbReference>
<proteinExistence type="predicted"/>
<accession>A0A6J4KZE0</accession>